<dbReference type="CDD" id="cd12822">
    <property type="entry name" value="TmCorA-like"/>
    <property type="match status" value="1"/>
</dbReference>
<keyword evidence="7 8" id="KW-0472">Membrane</keyword>
<dbReference type="RefSeq" id="WP_285764348.1">
    <property type="nucleotide sequence ID" value="NZ_BSYJ01000004.1"/>
</dbReference>
<accession>A0ABQ6M067</accession>
<keyword evidence="10" id="KW-1185">Reference proteome</keyword>
<dbReference type="NCBIfam" id="TIGR00383">
    <property type="entry name" value="corA"/>
    <property type="match status" value="1"/>
</dbReference>
<dbReference type="Pfam" id="PF01544">
    <property type="entry name" value="CorA"/>
    <property type="match status" value="1"/>
</dbReference>
<keyword evidence="5 8" id="KW-0812">Transmembrane</keyword>
<keyword evidence="8" id="KW-0460">Magnesium</keyword>
<gene>
    <name evidence="8 9" type="primary">corA</name>
    <name evidence="9" type="ORF">MNKW57_20470</name>
</gene>
<dbReference type="InterPro" id="IPR002523">
    <property type="entry name" value="MgTranspt_CorA/ZnTranspt_ZntB"/>
</dbReference>
<dbReference type="Gene3D" id="1.20.58.340">
    <property type="entry name" value="Magnesium transport protein CorA, transmembrane region"/>
    <property type="match status" value="2"/>
</dbReference>
<evidence type="ECO:0000256" key="4">
    <source>
        <dbReference type="ARBA" id="ARBA00022475"/>
    </source>
</evidence>
<keyword evidence="8" id="KW-0406">Ion transport</keyword>
<keyword evidence="6 8" id="KW-1133">Transmembrane helix</keyword>
<dbReference type="PANTHER" id="PTHR46494">
    <property type="entry name" value="CORA FAMILY METAL ION TRANSPORTER (EUROFUNG)"/>
    <property type="match status" value="1"/>
</dbReference>
<evidence type="ECO:0000256" key="6">
    <source>
        <dbReference type="ARBA" id="ARBA00022989"/>
    </source>
</evidence>
<evidence type="ECO:0000256" key="7">
    <source>
        <dbReference type="ARBA" id="ARBA00023136"/>
    </source>
</evidence>
<protein>
    <recommendedName>
        <fullName evidence="8">Magnesium transport protein CorA</fullName>
    </recommendedName>
</protein>
<dbReference type="Proteomes" id="UP001224392">
    <property type="component" value="Unassembled WGS sequence"/>
</dbReference>
<evidence type="ECO:0000256" key="1">
    <source>
        <dbReference type="ARBA" id="ARBA00004651"/>
    </source>
</evidence>
<evidence type="ECO:0000313" key="9">
    <source>
        <dbReference type="EMBL" id="GMG87726.1"/>
    </source>
</evidence>
<comment type="subcellular location">
    <subcellularLocation>
        <location evidence="1">Cell membrane</location>
        <topology evidence="1">Multi-pass membrane protein</topology>
    </subcellularLocation>
    <subcellularLocation>
        <location evidence="8">Membrane</location>
        <topology evidence="8">Multi-pass membrane protein</topology>
    </subcellularLocation>
</comment>
<keyword evidence="4 8" id="KW-1003">Cell membrane</keyword>
<evidence type="ECO:0000256" key="3">
    <source>
        <dbReference type="ARBA" id="ARBA00022448"/>
    </source>
</evidence>
<sequence>MAIRVMLFDERGRLAAQGNEDLLARFHDQGGFAWIDICGAQSQIEAAALGPFGLNPLAHRDAQRQRHPAKYEAFQDHVFLLMHELTREAVHDRISRHQLGIFASGSFLITRHDLPSESVEKYWDQTAGQQQLPRGGIGQLCYFLLRGLADRYLPLMYDIEQRLGEIEDEIFESTSDDLLSELINYNSQLKKARRAYVYQHGVIQELMGGHDHALLAFDEHELTDLYEHFERLASMANLYQELTSDLINGFISVSAHRTNNIMKLLTIVTAIFLPLSLIAGIYGMNFENMPELRWRYGYFGVLAFMLVFVAGGLAWIRHKKWL</sequence>
<comment type="similarity">
    <text evidence="2 8">Belongs to the CorA metal ion transporter (MIT) (TC 1.A.35) family.</text>
</comment>
<evidence type="ECO:0000313" key="10">
    <source>
        <dbReference type="Proteomes" id="UP001224392"/>
    </source>
</evidence>
<dbReference type="Gene3D" id="3.30.460.20">
    <property type="entry name" value="CorA soluble domain-like"/>
    <property type="match status" value="1"/>
</dbReference>
<keyword evidence="3 8" id="KW-0813">Transport</keyword>
<evidence type="ECO:0000256" key="8">
    <source>
        <dbReference type="RuleBase" id="RU362010"/>
    </source>
</evidence>
<feature type="transmembrane region" description="Helical" evidence="8">
    <location>
        <begin position="296"/>
        <end position="316"/>
    </location>
</feature>
<dbReference type="SUPFAM" id="SSF143865">
    <property type="entry name" value="CorA soluble domain-like"/>
    <property type="match status" value="1"/>
</dbReference>
<dbReference type="InterPro" id="IPR045861">
    <property type="entry name" value="CorA_cytoplasmic_dom"/>
</dbReference>
<dbReference type="InterPro" id="IPR004488">
    <property type="entry name" value="Mg/Co-transport_prot_CorA"/>
</dbReference>
<proteinExistence type="inferred from homology"/>
<dbReference type="EMBL" id="BSYJ01000004">
    <property type="protein sequence ID" value="GMG87726.1"/>
    <property type="molecule type" value="Genomic_DNA"/>
</dbReference>
<feature type="transmembrane region" description="Helical" evidence="8">
    <location>
        <begin position="264"/>
        <end position="284"/>
    </location>
</feature>
<comment type="caution">
    <text evidence="9">The sequence shown here is derived from an EMBL/GenBank/DDBJ whole genome shotgun (WGS) entry which is preliminary data.</text>
</comment>
<comment type="function">
    <text evidence="8">Mediates influx of magnesium ions.</text>
</comment>
<dbReference type="SUPFAM" id="SSF144083">
    <property type="entry name" value="Magnesium transport protein CorA, transmembrane region"/>
    <property type="match status" value="1"/>
</dbReference>
<reference evidence="9 10" key="1">
    <citation type="submission" date="2023-04" db="EMBL/GenBank/DDBJ databases">
        <title>Marinobulbifer ophiurae gen. nov., sp. Nov., isolate from tissue of brittle star Ophioplocus japonicus.</title>
        <authorList>
            <person name="Kawano K."/>
            <person name="Sawayama S."/>
            <person name="Nakagawa S."/>
        </authorList>
    </citation>
    <scope>NUCLEOTIDE SEQUENCE [LARGE SCALE GENOMIC DNA]</scope>
    <source>
        <strain evidence="9 10">NKW57</strain>
    </source>
</reference>
<organism evidence="9 10">
    <name type="scientific">Biformimicrobium ophioploci</name>
    <dbReference type="NCBI Taxonomy" id="3036711"/>
    <lineage>
        <taxon>Bacteria</taxon>
        <taxon>Pseudomonadati</taxon>
        <taxon>Pseudomonadota</taxon>
        <taxon>Gammaproteobacteria</taxon>
        <taxon>Cellvibrionales</taxon>
        <taxon>Microbulbiferaceae</taxon>
        <taxon>Biformimicrobium</taxon>
    </lineage>
</organism>
<evidence type="ECO:0000256" key="5">
    <source>
        <dbReference type="ARBA" id="ARBA00022692"/>
    </source>
</evidence>
<name>A0ABQ6M067_9GAMM</name>
<evidence type="ECO:0000256" key="2">
    <source>
        <dbReference type="ARBA" id="ARBA00009765"/>
    </source>
</evidence>
<dbReference type="InterPro" id="IPR045863">
    <property type="entry name" value="CorA_TM1_TM2"/>
</dbReference>
<dbReference type="PANTHER" id="PTHR46494:SF1">
    <property type="entry name" value="CORA FAMILY METAL ION TRANSPORTER (EUROFUNG)"/>
    <property type="match status" value="1"/>
</dbReference>